<evidence type="ECO:0000313" key="2">
    <source>
        <dbReference type="EMBL" id="MBB5132834.1"/>
    </source>
</evidence>
<dbReference type="Proteomes" id="UP000578449">
    <property type="component" value="Unassembled WGS sequence"/>
</dbReference>
<accession>A0A840NVL7</accession>
<reference evidence="2 3" key="1">
    <citation type="submission" date="2020-08" db="EMBL/GenBank/DDBJ databases">
        <title>Genomic Encyclopedia of Type Strains, Phase IV (KMG-IV): sequencing the most valuable type-strain genomes for metagenomic binning, comparative biology and taxonomic classification.</title>
        <authorList>
            <person name="Goeker M."/>
        </authorList>
    </citation>
    <scope>NUCLEOTIDE SEQUENCE [LARGE SCALE GENOMIC DNA]</scope>
    <source>
        <strain evidence="2 3">DSM 45615</strain>
    </source>
</reference>
<dbReference type="EMBL" id="JACHGN010000005">
    <property type="protein sequence ID" value="MBB5132834.1"/>
    <property type="molecule type" value="Genomic_DNA"/>
</dbReference>
<comment type="caution">
    <text evidence="2">The sequence shown here is derived from an EMBL/GenBank/DDBJ whole genome shotgun (WGS) entry which is preliminary data.</text>
</comment>
<protein>
    <submittedName>
        <fullName evidence="2">Uncharacterized protein</fullName>
    </submittedName>
</protein>
<sequence>MLFTVIERHRDGDTAPGCGRGRKRERTAPVDRPREWAPRRRAAGEAREAAAAHRGGGEDG</sequence>
<dbReference type="RefSeq" id="WP_185049841.1">
    <property type="nucleotide sequence ID" value="NZ_BAABIX010000005.1"/>
</dbReference>
<keyword evidence="3" id="KW-1185">Reference proteome</keyword>
<feature type="compositionally biased region" description="Basic and acidic residues" evidence="1">
    <location>
        <begin position="26"/>
        <end position="60"/>
    </location>
</feature>
<organism evidence="2 3">
    <name type="scientific">Thermocatellispora tengchongensis</name>
    <dbReference type="NCBI Taxonomy" id="1073253"/>
    <lineage>
        <taxon>Bacteria</taxon>
        <taxon>Bacillati</taxon>
        <taxon>Actinomycetota</taxon>
        <taxon>Actinomycetes</taxon>
        <taxon>Streptosporangiales</taxon>
        <taxon>Streptosporangiaceae</taxon>
        <taxon>Thermocatellispora</taxon>
    </lineage>
</organism>
<dbReference type="AlphaFoldDB" id="A0A840NVL7"/>
<proteinExistence type="predicted"/>
<evidence type="ECO:0000313" key="3">
    <source>
        <dbReference type="Proteomes" id="UP000578449"/>
    </source>
</evidence>
<feature type="region of interest" description="Disordered" evidence="1">
    <location>
        <begin position="10"/>
        <end position="60"/>
    </location>
</feature>
<evidence type="ECO:0000256" key="1">
    <source>
        <dbReference type="SAM" id="MobiDB-lite"/>
    </source>
</evidence>
<name>A0A840NVL7_9ACTN</name>
<gene>
    <name evidence="2" type="ORF">HNP84_002555</name>
</gene>